<organism evidence="3 4">
    <name type="scientific">Globodera rostochiensis</name>
    <name type="common">Golden nematode worm</name>
    <name type="synonym">Heterodera rostochiensis</name>
    <dbReference type="NCBI Taxonomy" id="31243"/>
    <lineage>
        <taxon>Eukaryota</taxon>
        <taxon>Metazoa</taxon>
        <taxon>Ecdysozoa</taxon>
        <taxon>Nematoda</taxon>
        <taxon>Chromadorea</taxon>
        <taxon>Rhabditida</taxon>
        <taxon>Tylenchina</taxon>
        <taxon>Tylenchomorpha</taxon>
        <taxon>Tylenchoidea</taxon>
        <taxon>Heteroderidae</taxon>
        <taxon>Heteroderinae</taxon>
        <taxon>Globodera</taxon>
    </lineage>
</organism>
<evidence type="ECO:0000313" key="4">
    <source>
        <dbReference type="WBParaSite" id="Gr19_v10_g17.t1"/>
    </source>
</evidence>
<evidence type="ECO:0000256" key="1">
    <source>
        <dbReference type="SAM" id="MobiDB-lite"/>
    </source>
</evidence>
<evidence type="ECO:0000256" key="2">
    <source>
        <dbReference type="SAM" id="Phobius"/>
    </source>
</evidence>
<dbReference type="WBParaSite" id="Gr19_v10_g17.t1">
    <property type="protein sequence ID" value="Gr19_v10_g17.t1"/>
    <property type="gene ID" value="Gr19_v10_g17"/>
</dbReference>
<dbReference type="AlphaFoldDB" id="A0A914HGM9"/>
<keyword evidence="3" id="KW-1185">Reference proteome</keyword>
<feature type="transmembrane region" description="Helical" evidence="2">
    <location>
        <begin position="58"/>
        <end position="78"/>
    </location>
</feature>
<reference evidence="4" key="1">
    <citation type="submission" date="2022-11" db="UniProtKB">
        <authorList>
            <consortium name="WormBaseParasite"/>
        </authorList>
    </citation>
    <scope>IDENTIFICATION</scope>
</reference>
<name>A0A914HGM9_GLORO</name>
<protein>
    <submittedName>
        <fullName evidence="4">Uncharacterized protein</fullName>
    </submittedName>
</protein>
<evidence type="ECO:0000313" key="3">
    <source>
        <dbReference type="Proteomes" id="UP000887572"/>
    </source>
</evidence>
<feature type="region of interest" description="Disordered" evidence="1">
    <location>
        <begin position="105"/>
        <end position="127"/>
    </location>
</feature>
<keyword evidence="2" id="KW-0472">Membrane</keyword>
<accession>A0A914HGM9</accession>
<keyword evidence="2" id="KW-0812">Transmembrane</keyword>
<proteinExistence type="predicted"/>
<sequence length="127" mass="14181">MLIVAVAVVAHSFPLNMTFESNDTSVIDDTLWSLVNLSSDSREHNGTIYSAPEATDTLLTITIIVAGCLLLTVLYVLLVDPRNHHDGKQHNVIYRDQEKLKLIKRQEKTGQQQAPLEGNCRPLSQRS</sequence>
<dbReference type="Proteomes" id="UP000887572">
    <property type="component" value="Unplaced"/>
</dbReference>
<keyword evidence="2" id="KW-1133">Transmembrane helix</keyword>